<dbReference type="FunCoup" id="A0A6G9IAU4">
    <property type="interactions" value="351"/>
</dbReference>
<accession>A0A6G9IAU4</accession>
<evidence type="ECO:0000256" key="5">
    <source>
        <dbReference type="ARBA" id="ARBA00022839"/>
    </source>
</evidence>
<comment type="function">
    <text evidence="6">Bidirectionally degrades single-stranded DNA into large acid-insoluble oligonucleotides, which are then degraded further into small acid-soluble oligonucleotides.</text>
</comment>
<evidence type="ECO:0000256" key="2">
    <source>
        <dbReference type="ARBA" id="ARBA00022490"/>
    </source>
</evidence>
<dbReference type="RefSeq" id="WP_166915259.1">
    <property type="nucleotide sequence ID" value="NZ_CP050253.1"/>
</dbReference>
<keyword evidence="4 6" id="KW-0378">Hydrolase</keyword>
<evidence type="ECO:0000256" key="3">
    <source>
        <dbReference type="ARBA" id="ARBA00022722"/>
    </source>
</evidence>
<comment type="subcellular location">
    <subcellularLocation>
        <location evidence="6">Cytoplasm</location>
    </subcellularLocation>
</comment>
<dbReference type="GO" id="GO:0005829">
    <property type="term" value="C:cytosol"/>
    <property type="evidence" value="ECO:0007669"/>
    <property type="project" value="TreeGrafter"/>
</dbReference>
<dbReference type="InParanoid" id="A0A6G9IAU4"/>
<comment type="similarity">
    <text evidence="1 6">Belongs to the XseB family.</text>
</comment>
<keyword evidence="5 6" id="KW-0269">Exonuclease</keyword>
<keyword evidence="3 6" id="KW-0540">Nuclease</keyword>
<dbReference type="InterPro" id="IPR037004">
    <property type="entry name" value="Exonuc_VII_ssu_sf"/>
</dbReference>
<dbReference type="NCBIfam" id="TIGR01280">
    <property type="entry name" value="xseB"/>
    <property type="match status" value="1"/>
</dbReference>
<evidence type="ECO:0000256" key="4">
    <source>
        <dbReference type="ARBA" id="ARBA00022801"/>
    </source>
</evidence>
<evidence type="ECO:0000313" key="9">
    <source>
        <dbReference type="Proteomes" id="UP000501168"/>
    </source>
</evidence>
<keyword evidence="2 6" id="KW-0963">Cytoplasm</keyword>
<comment type="subunit">
    <text evidence="6">Heterooligomer composed of large and small subunits.</text>
</comment>
<dbReference type="GO" id="GO:0008855">
    <property type="term" value="F:exodeoxyribonuclease VII activity"/>
    <property type="evidence" value="ECO:0007669"/>
    <property type="project" value="UniProtKB-UniRule"/>
</dbReference>
<dbReference type="PANTHER" id="PTHR34137">
    <property type="entry name" value="EXODEOXYRIBONUCLEASE 7 SMALL SUBUNIT"/>
    <property type="match status" value="1"/>
</dbReference>
<protein>
    <recommendedName>
        <fullName evidence="6">Exodeoxyribonuclease 7 small subunit</fullName>
        <ecNumber evidence="6">3.1.11.6</ecNumber>
    </recommendedName>
    <alternativeName>
        <fullName evidence="6">Exodeoxyribonuclease VII small subunit</fullName>
        <shortName evidence="6">Exonuclease VII small subunit</shortName>
    </alternativeName>
</protein>
<dbReference type="SUPFAM" id="SSF116842">
    <property type="entry name" value="XseB-like"/>
    <property type="match status" value="1"/>
</dbReference>
<keyword evidence="7" id="KW-0175">Coiled coil</keyword>
<dbReference type="NCBIfam" id="NF002137">
    <property type="entry name" value="PRK00977.1-1"/>
    <property type="match status" value="1"/>
</dbReference>
<dbReference type="HAMAP" id="MF_00337">
    <property type="entry name" value="Exonuc_7_S"/>
    <property type="match status" value="1"/>
</dbReference>
<evidence type="ECO:0000256" key="7">
    <source>
        <dbReference type="SAM" id="Coils"/>
    </source>
</evidence>
<reference evidence="8 9" key="1">
    <citation type="submission" date="2020-03" db="EMBL/GenBank/DDBJ databases">
        <title>Complete genome sequence of Orbus sp. IPMB12 (BCRC 80908).</title>
        <authorList>
            <person name="Lo W.-S."/>
            <person name="Chang T.-H."/>
            <person name="Kuo C.-H."/>
        </authorList>
    </citation>
    <scope>NUCLEOTIDE SEQUENCE [LARGE SCALE GENOMIC DNA]</scope>
    <source>
        <strain evidence="8 9">IPMB12</strain>
    </source>
</reference>
<dbReference type="PIRSF" id="PIRSF006488">
    <property type="entry name" value="Exonuc_VII_S"/>
    <property type="match status" value="1"/>
</dbReference>
<evidence type="ECO:0000313" key="8">
    <source>
        <dbReference type="EMBL" id="QIQ20957.1"/>
    </source>
</evidence>
<dbReference type="AlphaFoldDB" id="A0A6G9IAU4"/>
<dbReference type="EC" id="3.1.11.6" evidence="6"/>
<name>A0A6G9IAU4_9GAMM</name>
<dbReference type="KEGG" id="orb:IPMB12_04240"/>
<dbReference type="Proteomes" id="UP000501168">
    <property type="component" value="Chromosome"/>
</dbReference>
<gene>
    <name evidence="6 8" type="primary">xseB</name>
    <name evidence="8" type="ORF">IPMB12_04240</name>
</gene>
<dbReference type="Pfam" id="PF02609">
    <property type="entry name" value="Exonuc_VII_S"/>
    <property type="match status" value="1"/>
</dbReference>
<keyword evidence="9" id="KW-1185">Reference proteome</keyword>
<dbReference type="GO" id="GO:0006308">
    <property type="term" value="P:DNA catabolic process"/>
    <property type="evidence" value="ECO:0007669"/>
    <property type="project" value="UniProtKB-UniRule"/>
</dbReference>
<evidence type="ECO:0000256" key="1">
    <source>
        <dbReference type="ARBA" id="ARBA00009998"/>
    </source>
</evidence>
<organism evidence="8 9">
    <name type="scientific">Zophobihabitans entericus</name>
    <dbReference type="NCBI Taxonomy" id="1635327"/>
    <lineage>
        <taxon>Bacteria</taxon>
        <taxon>Pseudomonadati</taxon>
        <taxon>Pseudomonadota</taxon>
        <taxon>Gammaproteobacteria</taxon>
        <taxon>Orbales</taxon>
        <taxon>Orbaceae</taxon>
        <taxon>Zophobihabitans</taxon>
    </lineage>
</organism>
<comment type="catalytic activity">
    <reaction evidence="6">
        <text>Exonucleolytic cleavage in either 5'- to 3'- or 3'- to 5'-direction to yield nucleoside 5'-phosphates.</text>
        <dbReference type="EC" id="3.1.11.6"/>
    </reaction>
</comment>
<feature type="coiled-coil region" evidence="7">
    <location>
        <begin position="46"/>
        <end position="73"/>
    </location>
</feature>
<dbReference type="InterPro" id="IPR003761">
    <property type="entry name" value="Exonuc_VII_S"/>
</dbReference>
<dbReference type="PANTHER" id="PTHR34137:SF1">
    <property type="entry name" value="EXODEOXYRIBONUCLEASE 7 SMALL SUBUNIT"/>
    <property type="match status" value="1"/>
</dbReference>
<dbReference type="NCBIfam" id="NF002140">
    <property type="entry name" value="PRK00977.1-4"/>
    <property type="match status" value="1"/>
</dbReference>
<dbReference type="EMBL" id="CP050253">
    <property type="protein sequence ID" value="QIQ20957.1"/>
    <property type="molecule type" value="Genomic_DNA"/>
</dbReference>
<evidence type="ECO:0000256" key="6">
    <source>
        <dbReference type="HAMAP-Rule" id="MF_00337"/>
    </source>
</evidence>
<proteinExistence type="inferred from homology"/>
<sequence length="80" mass="8801">MAKKAAKVPSFEETLGELESIVGRLESGGLSLDEALSEFEQGIKLARQGQQQLQHAEQRVQILLNENAEAELASFDDEDD</sequence>
<dbReference type="Gene3D" id="1.10.287.1040">
    <property type="entry name" value="Exonuclease VII, small subunit"/>
    <property type="match status" value="1"/>
</dbReference>
<dbReference type="GO" id="GO:0009318">
    <property type="term" value="C:exodeoxyribonuclease VII complex"/>
    <property type="evidence" value="ECO:0007669"/>
    <property type="project" value="UniProtKB-UniRule"/>
</dbReference>